<feature type="domain" description="ISXO2-like transposase" evidence="1">
    <location>
        <begin position="128"/>
        <end position="267"/>
    </location>
</feature>
<name>A0A2U2B8H1_9BACT</name>
<dbReference type="SMART" id="SM01126">
    <property type="entry name" value="DDE_Tnp_IS1595"/>
    <property type="match status" value="1"/>
</dbReference>
<accession>A0A2U2B8H1</accession>
<dbReference type="AlphaFoldDB" id="A0A2U2B8H1"/>
<dbReference type="Pfam" id="PF12762">
    <property type="entry name" value="DDE_Tnp_IS1595"/>
    <property type="match status" value="1"/>
</dbReference>
<dbReference type="RefSeq" id="WP_109264325.1">
    <property type="nucleotide sequence ID" value="NZ_QEWP01000007.1"/>
</dbReference>
<evidence type="ECO:0000259" key="1">
    <source>
        <dbReference type="SMART" id="SM01126"/>
    </source>
</evidence>
<gene>
    <name evidence="2" type="ORF">DDZ16_10035</name>
</gene>
<keyword evidence="3" id="KW-1185">Reference proteome</keyword>
<dbReference type="InterPro" id="IPR024445">
    <property type="entry name" value="Tnp_ISXO2-like"/>
</dbReference>
<evidence type="ECO:0000313" key="2">
    <source>
        <dbReference type="EMBL" id="PWD99342.1"/>
    </source>
</evidence>
<sequence length="297" mass="34559">MKIFKGQNLLEFAEQFKTGEDCIEYLAHFKWDEGYFCRKCGHTGSQKRSNHSRTCNKCSHTESATANTLFHKVKFGIRKAFFICFEMSTSTKSLSANYVAERFGITEKTARLFMHKVREAMKSSGKYPIKGDVHIDEFVIGGKEEGKVGRSYEGKKKKVICAVELTEEGKVKRMYSMKIENYSSKELKRLFDKHISPEALVTTDKWKGYRPLMKDYSITQTESDGGLNFKALHTMIHQLKSWIRTTYSWVSDYNIDRYLGEFCFRINRSQMKENIFNNLIGRMIRADKIYQSNLICS</sequence>
<dbReference type="NCBIfam" id="NF033547">
    <property type="entry name" value="transpos_IS1595"/>
    <property type="match status" value="1"/>
</dbReference>
<dbReference type="OrthoDB" id="9783459at2"/>
<proteinExistence type="predicted"/>
<reference evidence="2 3" key="1">
    <citation type="submission" date="2018-05" db="EMBL/GenBank/DDBJ databases">
        <title>Marinilabilia rubrum sp. nov., isolated from saltern sediment.</title>
        <authorList>
            <person name="Zhang R."/>
        </authorList>
    </citation>
    <scope>NUCLEOTIDE SEQUENCE [LARGE SCALE GENOMIC DNA]</scope>
    <source>
        <strain evidence="2 3">WTE16</strain>
    </source>
</reference>
<protein>
    <submittedName>
        <fullName evidence="2">IS1595 family transposase</fullName>
    </submittedName>
</protein>
<comment type="caution">
    <text evidence="2">The sequence shown here is derived from an EMBL/GenBank/DDBJ whole genome shotgun (WGS) entry which is preliminary data.</text>
</comment>
<dbReference type="EMBL" id="QEWP01000007">
    <property type="protein sequence ID" value="PWD99342.1"/>
    <property type="molecule type" value="Genomic_DNA"/>
</dbReference>
<organism evidence="2 3">
    <name type="scientific">Marinilabilia rubra</name>
    <dbReference type="NCBI Taxonomy" id="2162893"/>
    <lineage>
        <taxon>Bacteria</taxon>
        <taxon>Pseudomonadati</taxon>
        <taxon>Bacteroidota</taxon>
        <taxon>Bacteroidia</taxon>
        <taxon>Marinilabiliales</taxon>
        <taxon>Marinilabiliaceae</taxon>
        <taxon>Marinilabilia</taxon>
    </lineage>
</organism>
<dbReference type="Proteomes" id="UP000244956">
    <property type="component" value="Unassembled WGS sequence"/>
</dbReference>
<evidence type="ECO:0000313" key="3">
    <source>
        <dbReference type="Proteomes" id="UP000244956"/>
    </source>
</evidence>